<dbReference type="EMBL" id="ANNJ01000008">
    <property type="protein sequence ID" value="ERJ31764.1"/>
    <property type="molecule type" value="Genomic_DNA"/>
</dbReference>
<protein>
    <submittedName>
        <fullName evidence="1">Uncharacterized protein</fullName>
    </submittedName>
</protein>
<dbReference type="AlphaFoldDB" id="U2GUK8"/>
<evidence type="ECO:0000313" key="1">
    <source>
        <dbReference type="EMBL" id="ERJ31764.1"/>
    </source>
</evidence>
<dbReference type="PATRIC" id="fig|1242965.3.peg.1061"/>
<dbReference type="Proteomes" id="UP000016625">
    <property type="component" value="Unassembled WGS sequence"/>
</dbReference>
<reference evidence="1 2" key="1">
    <citation type="journal article" date="2013" name="BMC Genomics">
        <title>Comparative genomics of Campylobacter concisus isolates reveals genetic diversity and provides insights into disease association.</title>
        <authorList>
            <person name="Deshpande N.P."/>
            <person name="Kaakoush N.O."/>
            <person name="Wilkins M.R."/>
            <person name="Mitchell H.M."/>
        </authorList>
    </citation>
    <scope>NUCLEOTIDE SEQUENCE [LARGE SCALE GENOMIC DNA]</scope>
    <source>
        <strain evidence="1 2">UNSW2</strain>
    </source>
</reference>
<name>U2GUK8_9BACT</name>
<gene>
    <name evidence="1" type="ORF">UNSW2_1866</name>
</gene>
<organism evidence="1 2">
    <name type="scientific">Campylobacter concisus UNSW2</name>
    <dbReference type="NCBI Taxonomy" id="1242965"/>
    <lineage>
        <taxon>Bacteria</taxon>
        <taxon>Pseudomonadati</taxon>
        <taxon>Campylobacterota</taxon>
        <taxon>Epsilonproteobacteria</taxon>
        <taxon>Campylobacterales</taxon>
        <taxon>Campylobacteraceae</taxon>
        <taxon>Campylobacter</taxon>
    </lineage>
</organism>
<accession>U2GUK8</accession>
<sequence length="38" mass="4382">MVDCIAANEKIVDYLFSKALKNLRIKLIAGYVKINEKR</sequence>
<comment type="caution">
    <text evidence="1">The sequence shown here is derived from an EMBL/GenBank/DDBJ whole genome shotgun (WGS) entry which is preliminary data.</text>
</comment>
<evidence type="ECO:0000313" key="2">
    <source>
        <dbReference type="Proteomes" id="UP000016625"/>
    </source>
</evidence>
<proteinExistence type="predicted"/>